<proteinExistence type="predicted"/>
<dbReference type="EMBL" id="AOIT01000065">
    <property type="protein sequence ID" value="ELZ17445.1"/>
    <property type="molecule type" value="Genomic_DNA"/>
</dbReference>
<organism evidence="2 3">
    <name type="scientific">Natrinema limicola JCM 13563</name>
    <dbReference type="NCBI Taxonomy" id="1230457"/>
    <lineage>
        <taxon>Archaea</taxon>
        <taxon>Methanobacteriati</taxon>
        <taxon>Methanobacteriota</taxon>
        <taxon>Stenosarchaea group</taxon>
        <taxon>Halobacteria</taxon>
        <taxon>Halobacteriales</taxon>
        <taxon>Natrialbaceae</taxon>
        <taxon>Natrinema</taxon>
    </lineage>
</organism>
<feature type="region of interest" description="Disordered" evidence="1">
    <location>
        <begin position="1"/>
        <end position="22"/>
    </location>
</feature>
<comment type="caution">
    <text evidence="2">The sequence shown here is derived from an EMBL/GenBank/DDBJ whole genome shotgun (WGS) entry which is preliminary data.</text>
</comment>
<evidence type="ECO:0000313" key="2">
    <source>
        <dbReference type="EMBL" id="ELZ17445.1"/>
    </source>
</evidence>
<dbReference type="Proteomes" id="UP000011615">
    <property type="component" value="Unassembled WGS sequence"/>
</dbReference>
<evidence type="ECO:0000256" key="1">
    <source>
        <dbReference type="SAM" id="MobiDB-lite"/>
    </source>
</evidence>
<accession>M0C2K9</accession>
<dbReference type="PATRIC" id="fig|1230457.4.peg.3188"/>
<protein>
    <submittedName>
        <fullName evidence="2">Uncharacterized protein</fullName>
    </submittedName>
</protein>
<dbReference type="STRING" id="1230457.C476_15885"/>
<dbReference type="AlphaFoldDB" id="M0C2K9"/>
<sequence>MNVSTSSEAKHRDDTDTAGQNDVTIGRAAAAVAGGDGRESATDFVLTAVRQYEFWIQSDEQE</sequence>
<keyword evidence="3" id="KW-1185">Reference proteome</keyword>
<name>M0C2K9_9EURY</name>
<dbReference type="RefSeq" id="WP_008014657.1">
    <property type="nucleotide sequence ID" value="NZ_AOIT01000065.1"/>
</dbReference>
<gene>
    <name evidence="2" type="ORF">C476_15885</name>
</gene>
<reference evidence="2 3" key="1">
    <citation type="journal article" date="2014" name="PLoS Genet.">
        <title>Phylogenetically driven sequencing of extremely halophilic archaea reveals strategies for static and dynamic osmo-response.</title>
        <authorList>
            <person name="Becker E.A."/>
            <person name="Seitzer P.M."/>
            <person name="Tritt A."/>
            <person name="Larsen D."/>
            <person name="Krusor M."/>
            <person name="Yao A.I."/>
            <person name="Wu D."/>
            <person name="Madern D."/>
            <person name="Eisen J.A."/>
            <person name="Darling A.E."/>
            <person name="Facciotti M.T."/>
        </authorList>
    </citation>
    <scope>NUCLEOTIDE SEQUENCE [LARGE SCALE GENOMIC DNA]</scope>
    <source>
        <strain evidence="2 3">JCM 13563</strain>
    </source>
</reference>
<evidence type="ECO:0000313" key="3">
    <source>
        <dbReference type="Proteomes" id="UP000011615"/>
    </source>
</evidence>